<organism evidence="7 8">
    <name type="scientific">Gallus gallus</name>
    <name type="common">Chicken</name>
    <dbReference type="NCBI Taxonomy" id="9031"/>
    <lineage>
        <taxon>Eukaryota</taxon>
        <taxon>Metazoa</taxon>
        <taxon>Chordata</taxon>
        <taxon>Craniata</taxon>
        <taxon>Vertebrata</taxon>
        <taxon>Euteleostomi</taxon>
        <taxon>Archelosauria</taxon>
        <taxon>Archosauria</taxon>
        <taxon>Dinosauria</taxon>
        <taxon>Saurischia</taxon>
        <taxon>Theropoda</taxon>
        <taxon>Coelurosauria</taxon>
        <taxon>Aves</taxon>
        <taxon>Neognathae</taxon>
        <taxon>Galloanserae</taxon>
        <taxon>Galliformes</taxon>
        <taxon>Phasianidae</taxon>
        <taxon>Phasianinae</taxon>
        <taxon>Gallus</taxon>
    </lineage>
</organism>
<evidence type="ECO:0000313" key="8">
    <source>
        <dbReference type="Proteomes" id="UP000000539"/>
    </source>
</evidence>
<evidence type="ECO:0000256" key="1">
    <source>
        <dbReference type="ARBA" id="ARBA00001043"/>
    </source>
</evidence>
<dbReference type="InterPro" id="IPR023416">
    <property type="entry name" value="Transthyretin/HIU_hydrolase_d"/>
</dbReference>
<dbReference type="Pfam" id="PF00576">
    <property type="entry name" value="Transthyretin"/>
    <property type="match status" value="1"/>
</dbReference>
<dbReference type="PANTHER" id="PTHR10395">
    <property type="entry name" value="URICASE AND TRANSTHYRETIN-RELATED"/>
    <property type="match status" value="1"/>
</dbReference>
<dbReference type="GeneTree" id="ENSGT00940000153229"/>
<dbReference type="SUPFAM" id="SSF49472">
    <property type="entry name" value="Transthyretin (synonym: prealbumin)"/>
    <property type="match status" value="1"/>
</dbReference>
<dbReference type="PANTHER" id="PTHR10395:SF11">
    <property type="entry name" value="5-HYDROXYISOURATE HYDROLASE"/>
    <property type="match status" value="1"/>
</dbReference>
<dbReference type="OrthoDB" id="10265230at2759"/>
<reference evidence="7" key="3">
    <citation type="submission" date="2025-09" db="UniProtKB">
        <authorList>
            <consortium name="Ensembl"/>
        </authorList>
    </citation>
    <scope>IDENTIFICATION</scope>
    <source>
        <strain evidence="7">broiler</strain>
    </source>
</reference>
<evidence type="ECO:0000256" key="4">
    <source>
        <dbReference type="ARBA" id="ARBA00022801"/>
    </source>
</evidence>
<dbReference type="InterPro" id="IPR036817">
    <property type="entry name" value="Transthyretin/HIU_hydrolase_sf"/>
</dbReference>
<feature type="compositionally biased region" description="Basic and acidic residues" evidence="5">
    <location>
        <begin position="140"/>
        <end position="155"/>
    </location>
</feature>
<feature type="domain" description="Transthyretin/hydroxyisourate hydrolase" evidence="6">
    <location>
        <begin position="216"/>
        <end position="288"/>
    </location>
</feature>
<evidence type="ECO:0000259" key="6">
    <source>
        <dbReference type="Pfam" id="PF00576"/>
    </source>
</evidence>
<name>A0A8V0XY10_CHICK</name>
<dbReference type="GO" id="GO:0006144">
    <property type="term" value="P:purine nucleobase metabolic process"/>
    <property type="evidence" value="ECO:0000318"/>
    <property type="project" value="GO_Central"/>
</dbReference>
<dbReference type="Gene3D" id="2.60.40.180">
    <property type="entry name" value="Transthyretin/hydroxyisourate hydrolase domain"/>
    <property type="match status" value="1"/>
</dbReference>
<proteinExistence type="predicted"/>
<dbReference type="InterPro" id="IPR014306">
    <property type="entry name" value="Hydroxyisourate_hydrolase"/>
</dbReference>
<evidence type="ECO:0000313" key="7">
    <source>
        <dbReference type="Ensembl" id="ENSGALP00010010901.1"/>
    </source>
</evidence>
<dbReference type="AlphaFoldDB" id="A0A8V0XY10"/>
<reference evidence="7" key="1">
    <citation type="submission" date="2020-11" db="EMBL/GenBank/DDBJ databases">
        <title>Gallus gallus (Chicken) genome, bGalGal1, GRCg7b, maternal haplotype autosomes + Z &amp; W.</title>
        <authorList>
            <person name="Warren W."/>
            <person name="Formenti G."/>
            <person name="Fedrigo O."/>
            <person name="Haase B."/>
            <person name="Mountcastle J."/>
            <person name="Balacco J."/>
            <person name="Tracey A."/>
            <person name="Schneider V."/>
            <person name="Okimoto R."/>
            <person name="Cheng H."/>
            <person name="Hawken R."/>
            <person name="Howe K."/>
            <person name="Jarvis E.D."/>
        </authorList>
    </citation>
    <scope>NUCLEOTIDE SEQUENCE [LARGE SCALE GENOMIC DNA]</scope>
    <source>
        <strain evidence="7">Broiler</strain>
    </source>
</reference>
<dbReference type="EC" id="3.5.2.17" evidence="2"/>
<reference evidence="7" key="2">
    <citation type="submission" date="2025-08" db="UniProtKB">
        <authorList>
            <consortium name="Ensembl"/>
        </authorList>
    </citation>
    <scope>IDENTIFICATION</scope>
    <source>
        <strain evidence="7">broiler</strain>
    </source>
</reference>
<evidence type="ECO:0000256" key="5">
    <source>
        <dbReference type="SAM" id="MobiDB-lite"/>
    </source>
</evidence>
<comment type="catalytic activity">
    <reaction evidence="1">
        <text>5-hydroxyisourate + H2O = 5-hydroxy-2-oxo-4-ureido-2,5-dihydro-1H-imidazole-5-carboxylate + H(+)</text>
        <dbReference type="Rhea" id="RHEA:23736"/>
        <dbReference type="ChEBI" id="CHEBI:15377"/>
        <dbReference type="ChEBI" id="CHEBI:15378"/>
        <dbReference type="ChEBI" id="CHEBI:18072"/>
        <dbReference type="ChEBI" id="CHEBI:58639"/>
        <dbReference type="EC" id="3.5.2.17"/>
    </reaction>
</comment>
<keyword evidence="3" id="KW-0659">Purine metabolism</keyword>
<protein>
    <recommendedName>
        <fullName evidence="2">hydroxyisourate hydrolase</fullName>
        <ecNumber evidence="2">3.5.2.17</ecNumber>
    </recommendedName>
</protein>
<dbReference type="Proteomes" id="UP000000539">
    <property type="component" value="Chromosome 11"/>
</dbReference>
<evidence type="ECO:0000256" key="3">
    <source>
        <dbReference type="ARBA" id="ARBA00022631"/>
    </source>
</evidence>
<accession>A0A8V0XY10</accession>
<sequence length="289" mass="29632">GSGPFPVAQGGAGLHHAGTHILAQYRRQAGRTSTARPGRDPRGSALLWHPNIHPGSGPPSLGLQCCQSVGAVEAPGSTAQRGVACAGRPSWGGACGDSGTQPGSSVGRAAGAGHGLLSGGTGRGELAEHDGGEAGSSQARDAERVPDHPCAEHSHRAARCRPRSAPGKTGGARGTVDGAGAQVGESAASRQRRLLPTSPMETSGASPILLPSAFRWTDADGRCLPLLPPGQAEAGTYKLHFETAAYWQGLGHTSFYPFVEVVFTITDPAQKLHVPLLISPYSYTTYRGS</sequence>
<keyword evidence="8" id="KW-1185">Reference proteome</keyword>
<feature type="compositionally biased region" description="Gly residues" evidence="5">
    <location>
        <begin position="110"/>
        <end position="123"/>
    </location>
</feature>
<dbReference type="NCBIfam" id="TIGR02962">
    <property type="entry name" value="hdxy_isourate"/>
    <property type="match status" value="1"/>
</dbReference>
<feature type="region of interest" description="Disordered" evidence="5">
    <location>
        <begin position="96"/>
        <end position="206"/>
    </location>
</feature>
<dbReference type="FunCoup" id="A0A8V0XY10">
    <property type="interactions" value="61"/>
</dbReference>
<dbReference type="Ensembl" id="ENSGALT00010019353.1">
    <property type="protein sequence ID" value="ENSGALP00010010901.1"/>
    <property type="gene ID" value="ENSGALG00010008116.1"/>
</dbReference>
<dbReference type="GO" id="GO:0033971">
    <property type="term" value="F:hydroxyisourate hydrolase activity"/>
    <property type="evidence" value="ECO:0007669"/>
    <property type="project" value="UniProtKB-EC"/>
</dbReference>
<keyword evidence="4" id="KW-0378">Hydrolase</keyword>
<dbReference type="CDD" id="cd05822">
    <property type="entry name" value="TLP_HIUase"/>
    <property type="match status" value="1"/>
</dbReference>
<gene>
    <name evidence="7" type="primary">URAH</name>
</gene>
<evidence type="ECO:0000256" key="2">
    <source>
        <dbReference type="ARBA" id="ARBA00012609"/>
    </source>
</evidence>